<dbReference type="InterPro" id="IPR024775">
    <property type="entry name" value="DinB-like"/>
</dbReference>
<evidence type="ECO:0000313" key="3">
    <source>
        <dbReference type="Proteomes" id="UP000293925"/>
    </source>
</evidence>
<dbReference type="Pfam" id="PF12867">
    <property type="entry name" value="DinB_2"/>
    <property type="match status" value="1"/>
</dbReference>
<evidence type="ECO:0000313" key="2">
    <source>
        <dbReference type="EMBL" id="TCD27022.1"/>
    </source>
</evidence>
<sequence length="158" mass="17893">MENQTSILVTELKKLLNGGGAHVGFKDAVANLPFNLLGEKPHNLPYSIWQLAEHIKIAQWDMLEFSKDGSHRSPKWPDEYWPKELAPKDEHAWNNTLKQIDADLKEFIALLDSSDLYGLIPHGDGQSVLCEALQIADHNAYHFAEIVVIRRLLGAWKS</sequence>
<keyword evidence="3" id="KW-1185">Reference proteome</keyword>
<dbReference type="InterPro" id="IPR034660">
    <property type="entry name" value="DinB/YfiT-like"/>
</dbReference>
<protein>
    <submittedName>
        <fullName evidence="2">DinB family protein</fullName>
    </submittedName>
</protein>
<dbReference type="OrthoDB" id="9798830at2"/>
<dbReference type="SUPFAM" id="SSF109854">
    <property type="entry name" value="DinB/YfiT-like putative metalloenzymes"/>
    <property type="match status" value="1"/>
</dbReference>
<dbReference type="EMBL" id="SJSO01000007">
    <property type="protein sequence ID" value="TCD27022.1"/>
    <property type="molecule type" value="Genomic_DNA"/>
</dbReference>
<feature type="domain" description="DinB-like" evidence="1">
    <location>
        <begin position="27"/>
        <end position="146"/>
    </location>
</feature>
<proteinExistence type="predicted"/>
<name>A0A4R0PWC5_9SPHI</name>
<reference evidence="2 3" key="1">
    <citation type="submission" date="2019-02" db="EMBL/GenBank/DDBJ databases">
        <title>Pedobacter sp. RP-3-21 sp. nov., isolated from Arctic soil.</title>
        <authorList>
            <person name="Dahal R.H."/>
        </authorList>
    </citation>
    <scope>NUCLEOTIDE SEQUENCE [LARGE SCALE GENOMIC DNA]</scope>
    <source>
        <strain evidence="2 3">RP-3-21</strain>
    </source>
</reference>
<dbReference type="AlphaFoldDB" id="A0A4R0PWC5"/>
<comment type="caution">
    <text evidence="2">The sequence shown here is derived from an EMBL/GenBank/DDBJ whole genome shotgun (WGS) entry which is preliminary data.</text>
</comment>
<dbReference type="Proteomes" id="UP000293925">
    <property type="component" value="Unassembled WGS sequence"/>
</dbReference>
<accession>A0A4R0PWC5</accession>
<dbReference type="Gene3D" id="1.20.120.450">
    <property type="entry name" value="dinb family like domain"/>
    <property type="match status" value="1"/>
</dbReference>
<organism evidence="2 3">
    <name type="scientific">Pedobacter psychrodurus</name>
    <dbReference type="NCBI Taxonomy" id="2530456"/>
    <lineage>
        <taxon>Bacteria</taxon>
        <taxon>Pseudomonadati</taxon>
        <taxon>Bacteroidota</taxon>
        <taxon>Sphingobacteriia</taxon>
        <taxon>Sphingobacteriales</taxon>
        <taxon>Sphingobacteriaceae</taxon>
        <taxon>Pedobacter</taxon>
    </lineage>
</organism>
<gene>
    <name evidence="2" type="ORF">EZ456_10880</name>
</gene>
<evidence type="ECO:0000259" key="1">
    <source>
        <dbReference type="Pfam" id="PF12867"/>
    </source>
</evidence>
<dbReference type="RefSeq" id="WP_131530037.1">
    <property type="nucleotide sequence ID" value="NZ_SJSO01000007.1"/>
</dbReference>